<gene>
    <name evidence="1" type="ORF">DZD52_20745</name>
</gene>
<accession>A0A3E1KDN7</accession>
<protein>
    <submittedName>
        <fullName evidence="1">IS5/IS1182 family transposase</fullName>
    </submittedName>
</protein>
<feature type="non-terminal residue" evidence="1">
    <location>
        <position position="40"/>
    </location>
</feature>
<dbReference type="Proteomes" id="UP000259570">
    <property type="component" value="Unassembled WGS sequence"/>
</dbReference>
<reference evidence="1 2" key="1">
    <citation type="submission" date="2018-08" db="EMBL/GenBank/DDBJ databases">
        <title>Genome sequencing of X. nasturtii WHRI 8984.</title>
        <authorList>
            <person name="Studholme D.J."/>
            <person name="Mchugh J."/>
            <person name="Vicente J."/>
        </authorList>
    </citation>
    <scope>NUCLEOTIDE SEQUENCE [LARGE SCALE GENOMIC DNA]</scope>
    <source>
        <strain evidence="1 2">WHRI 8984</strain>
    </source>
</reference>
<organism evidence="1 2">
    <name type="scientific">Xanthomonas nasturtii</name>
    <dbReference type="NCBI Taxonomy" id="1843581"/>
    <lineage>
        <taxon>Bacteria</taxon>
        <taxon>Pseudomonadati</taxon>
        <taxon>Pseudomonadota</taxon>
        <taxon>Gammaproteobacteria</taxon>
        <taxon>Lysobacterales</taxon>
        <taxon>Lysobacteraceae</taxon>
        <taxon>Xanthomonas</taxon>
    </lineage>
</organism>
<evidence type="ECO:0000313" key="1">
    <source>
        <dbReference type="EMBL" id="RFF36716.1"/>
    </source>
</evidence>
<dbReference type="OrthoDB" id="1551210at2"/>
<evidence type="ECO:0000313" key="2">
    <source>
        <dbReference type="Proteomes" id="UP000259570"/>
    </source>
</evidence>
<dbReference type="AlphaFoldDB" id="A0A3E1KDN7"/>
<comment type="caution">
    <text evidence="1">The sequence shown here is derived from an EMBL/GenBank/DDBJ whole genome shotgun (WGS) entry which is preliminary data.</text>
</comment>
<name>A0A3E1KDN7_9XANT</name>
<sequence length="40" mass="4442">MEITPAQFSLIEQCLPRQRGNVGMTNLQVVNAILYVAEHG</sequence>
<proteinExistence type="predicted"/>
<dbReference type="EMBL" id="QUZM01000087">
    <property type="protein sequence ID" value="RFF36716.1"/>
    <property type="molecule type" value="Genomic_DNA"/>
</dbReference>